<dbReference type="InterPro" id="IPR029044">
    <property type="entry name" value="Nucleotide-diphossugar_trans"/>
</dbReference>
<dbReference type="Pfam" id="PF13632">
    <property type="entry name" value="Glyco_trans_2_3"/>
    <property type="match status" value="1"/>
</dbReference>
<dbReference type="Gene3D" id="3.90.550.10">
    <property type="entry name" value="Spore Coat Polysaccharide Biosynthesis Protein SpsA, Chain A"/>
    <property type="match status" value="1"/>
</dbReference>
<dbReference type="SUPFAM" id="SSF53448">
    <property type="entry name" value="Nucleotide-diphospho-sugar transferases"/>
    <property type="match status" value="1"/>
</dbReference>
<comment type="caution">
    <text evidence="5">The sequence shown here is derived from an EMBL/GenBank/DDBJ whole genome shotgun (WGS) entry which is preliminary data.</text>
</comment>
<keyword evidence="6" id="KW-1185">Reference proteome</keyword>
<feature type="domain" description="Glycosyltransferase 2-like" evidence="4">
    <location>
        <begin position="89"/>
        <end position="218"/>
    </location>
</feature>
<dbReference type="CDD" id="cd04186">
    <property type="entry name" value="GT_2_like_c"/>
    <property type="match status" value="1"/>
</dbReference>
<dbReference type="PANTHER" id="PTHR43179:SF12">
    <property type="entry name" value="GALACTOFURANOSYLTRANSFERASE GLFT2"/>
    <property type="match status" value="1"/>
</dbReference>
<evidence type="ECO:0000256" key="1">
    <source>
        <dbReference type="ARBA" id="ARBA00006739"/>
    </source>
</evidence>
<name>A0A6P0CG18_9RHOB</name>
<accession>A0A6P0CG18</accession>
<dbReference type="PANTHER" id="PTHR43179">
    <property type="entry name" value="RHAMNOSYLTRANSFERASE WBBL"/>
    <property type="match status" value="1"/>
</dbReference>
<comment type="similarity">
    <text evidence="1">Belongs to the glycosyltransferase 2 family.</text>
</comment>
<evidence type="ECO:0000256" key="3">
    <source>
        <dbReference type="ARBA" id="ARBA00022679"/>
    </source>
</evidence>
<evidence type="ECO:0000256" key="2">
    <source>
        <dbReference type="ARBA" id="ARBA00022676"/>
    </source>
</evidence>
<dbReference type="EMBL" id="JAABNT010000037">
    <property type="protein sequence ID" value="NEK25089.1"/>
    <property type="molecule type" value="Genomic_DNA"/>
</dbReference>
<keyword evidence="2" id="KW-0328">Glycosyltransferase</keyword>
<organism evidence="5 6">
    <name type="scientific">Sulfitobacter sediminilitoris</name>
    <dbReference type="NCBI Taxonomy" id="2698830"/>
    <lineage>
        <taxon>Bacteria</taxon>
        <taxon>Pseudomonadati</taxon>
        <taxon>Pseudomonadota</taxon>
        <taxon>Alphaproteobacteria</taxon>
        <taxon>Rhodobacterales</taxon>
        <taxon>Roseobacteraceae</taxon>
        <taxon>Sulfitobacter</taxon>
    </lineage>
</organism>
<evidence type="ECO:0000313" key="6">
    <source>
        <dbReference type="Proteomes" id="UP000468591"/>
    </source>
</evidence>
<gene>
    <name evidence="5" type="ORF">GV827_22230</name>
</gene>
<dbReference type="AlphaFoldDB" id="A0A6P0CG18"/>
<proteinExistence type="inferred from homology"/>
<dbReference type="RefSeq" id="WP_164356362.1">
    <property type="nucleotide sequence ID" value="NZ_JAABNT010000037.1"/>
</dbReference>
<evidence type="ECO:0000313" key="5">
    <source>
        <dbReference type="EMBL" id="NEK25089.1"/>
    </source>
</evidence>
<evidence type="ECO:0000259" key="4">
    <source>
        <dbReference type="Pfam" id="PF13632"/>
    </source>
</evidence>
<reference evidence="5 6" key="1">
    <citation type="submission" date="2020-01" db="EMBL/GenBank/DDBJ databases">
        <title>Sulfitobacter sediminilitoris sp. nov., isolated from a tidal flat.</title>
        <authorList>
            <person name="Park S."/>
            <person name="Yoon J.-H."/>
        </authorList>
    </citation>
    <scope>NUCLEOTIDE SEQUENCE [LARGE SCALE GENOMIC DNA]</scope>
    <source>
        <strain evidence="5 6">JBTF-M27</strain>
    </source>
</reference>
<dbReference type="InterPro" id="IPR001173">
    <property type="entry name" value="Glyco_trans_2-like"/>
</dbReference>
<keyword evidence="3 5" id="KW-0808">Transferase</keyword>
<sequence length="310" mass="34333">MSNLNEVAVVSVNYFGADDTRACLGSMLSDSKELRIVVVDNSPSDPGLRGVKAEFSSYVKFIDSDLNRGFGGGNNLGIDWILENTKCKYILLLNNDARAQRGAVDKLVNCLQANAELGAVGGLILVDGSDEVWFGSGEVDFARGGGRRCSSSKPGQVDYVPSEFLSGAVMMIRRSVLEVVGGFDPVFFMYEEDIDLSLRIREAGWSLGVCWDAKFYHRVHGSQSVSSDTGHIPRWSPLNPNFDFLVYHNVRNNIINIRKHVRYSKLVNIFLVYPFWLAFKTLNATRGRGFSAVRTVCLGIRDGLSQSLRK</sequence>
<protein>
    <submittedName>
        <fullName evidence="5">Glycosyltransferase</fullName>
    </submittedName>
</protein>
<dbReference type="GO" id="GO:0016757">
    <property type="term" value="F:glycosyltransferase activity"/>
    <property type="evidence" value="ECO:0007669"/>
    <property type="project" value="UniProtKB-KW"/>
</dbReference>
<dbReference type="Proteomes" id="UP000468591">
    <property type="component" value="Unassembled WGS sequence"/>
</dbReference>